<dbReference type="Proteomes" id="UP001298753">
    <property type="component" value="Unassembled WGS sequence"/>
</dbReference>
<protein>
    <submittedName>
        <fullName evidence="5">Aspartate aminotransferase family protein</fullName>
    </submittedName>
</protein>
<dbReference type="InterPro" id="IPR015424">
    <property type="entry name" value="PyrdxlP-dep_Trfase"/>
</dbReference>
<dbReference type="GO" id="GO:0008483">
    <property type="term" value="F:transaminase activity"/>
    <property type="evidence" value="ECO:0007669"/>
    <property type="project" value="UniProtKB-KW"/>
</dbReference>
<dbReference type="GO" id="GO:0042802">
    <property type="term" value="F:identical protein binding"/>
    <property type="evidence" value="ECO:0007669"/>
    <property type="project" value="TreeGrafter"/>
</dbReference>
<accession>A0AAW4VSQ5</accession>
<name>A0AAW4VSQ5_9FIRM</name>
<dbReference type="PANTHER" id="PTHR11986:SF58">
    <property type="entry name" value="LEUCINE_METHIONINE RACEMASE"/>
    <property type="match status" value="1"/>
</dbReference>
<dbReference type="InterPro" id="IPR015421">
    <property type="entry name" value="PyrdxlP-dep_Trfase_major"/>
</dbReference>
<dbReference type="Gene3D" id="3.90.1150.10">
    <property type="entry name" value="Aspartate Aminotransferase, domain 1"/>
    <property type="match status" value="1"/>
</dbReference>
<keyword evidence="3 4" id="KW-0663">Pyridoxal phosphate</keyword>
<dbReference type="CDD" id="cd00610">
    <property type="entry name" value="OAT_like"/>
    <property type="match status" value="1"/>
</dbReference>
<keyword evidence="6" id="KW-1185">Reference proteome</keyword>
<dbReference type="InterPro" id="IPR050103">
    <property type="entry name" value="Class-III_PLP-dep_AT"/>
</dbReference>
<evidence type="ECO:0000256" key="3">
    <source>
        <dbReference type="ARBA" id="ARBA00022898"/>
    </source>
</evidence>
<organism evidence="5 6">
    <name type="scientific">Agathobaculum butyriciproducens</name>
    <dbReference type="NCBI Taxonomy" id="1628085"/>
    <lineage>
        <taxon>Bacteria</taxon>
        <taxon>Bacillati</taxon>
        <taxon>Bacillota</taxon>
        <taxon>Clostridia</taxon>
        <taxon>Eubacteriales</taxon>
        <taxon>Butyricicoccaceae</taxon>
        <taxon>Agathobaculum</taxon>
    </lineage>
</organism>
<dbReference type="SUPFAM" id="SSF53383">
    <property type="entry name" value="PLP-dependent transferases"/>
    <property type="match status" value="1"/>
</dbReference>
<dbReference type="PROSITE" id="PS00600">
    <property type="entry name" value="AA_TRANSFER_CLASS_3"/>
    <property type="match status" value="1"/>
</dbReference>
<keyword evidence="5" id="KW-0808">Transferase</keyword>
<comment type="caution">
    <text evidence="5">The sequence shown here is derived from an EMBL/GenBank/DDBJ whole genome shotgun (WGS) entry which is preliminary data.</text>
</comment>
<reference evidence="5 6" key="1">
    <citation type="submission" date="2021-10" db="EMBL/GenBank/DDBJ databases">
        <title>Anaerobic single-cell dispensing facilitates the cultivation of human gut bacteria.</title>
        <authorList>
            <person name="Afrizal A."/>
        </authorList>
    </citation>
    <scope>NUCLEOTIDE SEQUENCE [LARGE SCALE GENOMIC DNA]</scope>
    <source>
        <strain evidence="5 6">CLA-AA-H270</strain>
    </source>
</reference>
<gene>
    <name evidence="5" type="ORF">LKD22_02165</name>
</gene>
<evidence type="ECO:0000256" key="2">
    <source>
        <dbReference type="ARBA" id="ARBA00008954"/>
    </source>
</evidence>
<dbReference type="InterPro" id="IPR005814">
    <property type="entry name" value="Aminotrans_3"/>
</dbReference>
<dbReference type="PIRSF" id="PIRSF000521">
    <property type="entry name" value="Transaminase_4ab_Lys_Orn"/>
    <property type="match status" value="1"/>
</dbReference>
<keyword evidence="5" id="KW-0032">Aminotransferase</keyword>
<dbReference type="InterPro" id="IPR049704">
    <property type="entry name" value="Aminotrans_3_PPA_site"/>
</dbReference>
<sequence length="471" mass="52857">MEKKPYEVLLDRIQNADNVTPGNKAGLTDFLTYEHPGDVLFTKWDYPQIIERGKGNRIWDVDGKEYIDCISGMSAMNLGHAEKRIADAMYDQYMNKLDFWFDFPTPERLKLVKRLCDITPGDFPKRVRLALSGSDAIENAIRLARYATKRQHIISFYGAYHGQNTATMGLTGSGRMTSYYNPMPAQDNCLHQFPYPYDYRNPYGDEDGIECARRCVKVIDEMMSTGVTPLGAPDAGICNVAALIVEPCQSSAGYIIPPEGFLTELRKLADKYGFLLIFDEVQTGMGRTGKMWACEHEGVVPDILVFGKALGNGLPMSGIVGRADLFEDIDVSFICSTYAGYSMGCRVANTILDIFEEDHVLETCTKAGERIKEHMEEIMKNHPIVGTYSSRGVYLGVEFVMDRKTKEPAKAACHELINNMRDAGLLAQLNGYLNNRISFIPPINLTVEQVDEIFAIFEPEIAKIEKKYGIK</sequence>
<evidence type="ECO:0000313" key="6">
    <source>
        <dbReference type="Proteomes" id="UP001298753"/>
    </source>
</evidence>
<dbReference type="Gene3D" id="3.40.640.10">
    <property type="entry name" value="Type I PLP-dependent aspartate aminotransferase-like (Major domain)"/>
    <property type="match status" value="1"/>
</dbReference>
<dbReference type="RefSeq" id="WP_227600095.1">
    <property type="nucleotide sequence ID" value="NZ_JAJEPX010000003.1"/>
</dbReference>
<dbReference type="EMBL" id="JAJEPX010000003">
    <property type="protein sequence ID" value="MCC2175947.1"/>
    <property type="molecule type" value="Genomic_DNA"/>
</dbReference>
<evidence type="ECO:0000313" key="5">
    <source>
        <dbReference type="EMBL" id="MCC2175947.1"/>
    </source>
</evidence>
<dbReference type="GO" id="GO:0030170">
    <property type="term" value="F:pyridoxal phosphate binding"/>
    <property type="evidence" value="ECO:0007669"/>
    <property type="project" value="InterPro"/>
</dbReference>
<evidence type="ECO:0000256" key="4">
    <source>
        <dbReference type="RuleBase" id="RU003560"/>
    </source>
</evidence>
<dbReference type="GeneID" id="98661301"/>
<dbReference type="InterPro" id="IPR015422">
    <property type="entry name" value="PyrdxlP-dep_Trfase_small"/>
</dbReference>
<evidence type="ECO:0000256" key="1">
    <source>
        <dbReference type="ARBA" id="ARBA00001933"/>
    </source>
</evidence>
<comment type="cofactor">
    <cofactor evidence="1">
        <name>pyridoxal 5'-phosphate</name>
        <dbReference type="ChEBI" id="CHEBI:597326"/>
    </cofactor>
</comment>
<comment type="similarity">
    <text evidence="2 4">Belongs to the class-III pyridoxal-phosphate-dependent aminotransferase family.</text>
</comment>
<dbReference type="AlphaFoldDB" id="A0AAW4VSQ5"/>
<dbReference type="Pfam" id="PF00202">
    <property type="entry name" value="Aminotran_3"/>
    <property type="match status" value="1"/>
</dbReference>
<dbReference type="PANTHER" id="PTHR11986">
    <property type="entry name" value="AMINOTRANSFERASE CLASS III"/>
    <property type="match status" value="1"/>
</dbReference>
<proteinExistence type="inferred from homology"/>